<evidence type="ECO:0000256" key="10">
    <source>
        <dbReference type="SAM" id="Phobius"/>
    </source>
</evidence>
<comment type="subcellular location">
    <subcellularLocation>
        <location evidence="1">Membrane</location>
        <topology evidence="1">Multi-pass membrane protein</topology>
    </subcellularLocation>
</comment>
<feature type="transmembrane region" description="Helical" evidence="10">
    <location>
        <begin position="394"/>
        <end position="413"/>
    </location>
</feature>
<dbReference type="Gene3D" id="1.10.287.70">
    <property type="match status" value="2"/>
</dbReference>
<gene>
    <name evidence="12" type="ORF">DSL72_007392</name>
</gene>
<dbReference type="PANTHER" id="PTHR11003">
    <property type="entry name" value="POTASSIUM CHANNEL, SUBFAMILY K"/>
    <property type="match status" value="1"/>
</dbReference>
<comment type="similarity">
    <text evidence="8">Belongs to the two pore domain potassium channel (TC 1.A.1.8) family.</text>
</comment>
<feature type="transmembrane region" description="Helical" evidence="10">
    <location>
        <begin position="92"/>
        <end position="111"/>
    </location>
</feature>
<organism evidence="12 13">
    <name type="scientific">Monilinia vaccinii-corymbosi</name>
    <dbReference type="NCBI Taxonomy" id="61207"/>
    <lineage>
        <taxon>Eukaryota</taxon>
        <taxon>Fungi</taxon>
        <taxon>Dikarya</taxon>
        <taxon>Ascomycota</taxon>
        <taxon>Pezizomycotina</taxon>
        <taxon>Leotiomycetes</taxon>
        <taxon>Helotiales</taxon>
        <taxon>Sclerotiniaceae</taxon>
        <taxon>Monilinia</taxon>
    </lineage>
</organism>
<evidence type="ECO:0000256" key="9">
    <source>
        <dbReference type="SAM" id="MobiDB-lite"/>
    </source>
</evidence>
<protein>
    <recommendedName>
        <fullName evidence="11">Potassium channel domain-containing protein</fullName>
    </recommendedName>
</protein>
<dbReference type="SUPFAM" id="SSF81324">
    <property type="entry name" value="Voltage-gated potassium channels"/>
    <property type="match status" value="2"/>
</dbReference>
<dbReference type="InterPro" id="IPR003280">
    <property type="entry name" value="2pore_dom_K_chnl"/>
</dbReference>
<feature type="transmembrane region" description="Helical" evidence="10">
    <location>
        <begin position="164"/>
        <end position="186"/>
    </location>
</feature>
<dbReference type="AlphaFoldDB" id="A0A8A3PN60"/>
<keyword evidence="6 10" id="KW-0472">Membrane</keyword>
<feature type="domain" description="Potassium channel" evidence="11">
    <location>
        <begin position="374"/>
        <end position="449"/>
    </location>
</feature>
<feature type="transmembrane region" description="Helical" evidence="10">
    <location>
        <begin position="261"/>
        <end position="284"/>
    </location>
</feature>
<dbReference type="GO" id="GO:0030322">
    <property type="term" value="P:stabilization of membrane potential"/>
    <property type="evidence" value="ECO:0007669"/>
    <property type="project" value="TreeGrafter"/>
</dbReference>
<feature type="compositionally biased region" description="Basic and acidic residues" evidence="9">
    <location>
        <begin position="526"/>
        <end position="537"/>
    </location>
</feature>
<evidence type="ECO:0000256" key="5">
    <source>
        <dbReference type="ARBA" id="ARBA00023065"/>
    </source>
</evidence>
<keyword evidence="4 10" id="KW-1133">Transmembrane helix</keyword>
<feature type="transmembrane region" description="Helical" evidence="10">
    <location>
        <begin position="123"/>
        <end position="144"/>
    </location>
</feature>
<evidence type="ECO:0000259" key="11">
    <source>
        <dbReference type="Pfam" id="PF07885"/>
    </source>
</evidence>
<dbReference type="PANTHER" id="PTHR11003:SF301">
    <property type="entry name" value="POTASSIUM CHANNEL PROTEIN"/>
    <property type="match status" value="1"/>
</dbReference>
<evidence type="ECO:0000313" key="12">
    <source>
        <dbReference type="EMBL" id="QSZ36266.1"/>
    </source>
</evidence>
<dbReference type="GO" id="GO:0022841">
    <property type="term" value="F:potassium ion leak channel activity"/>
    <property type="evidence" value="ECO:0007669"/>
    <property type="project" value="TreeGrafter"/>
</dbReference>
<dbReference type="FunFam" id="1.10.287.70:FF:000182">
    <property type="entry name" value="Outward-rectifier potassium channel TOK1"/>
    <property type="match status" value="1"/>
</dbReference>
<feature type="transmembrane region" description="Helical" evidence="10">
    <location>
        <begin position="206"/>
        <end position="227"/>
    </location>
</feature>
<dbReference type="Proteomes" id="UP000672032">
    <property type="component" value="Chromosome 6"/>
</dbReference>
<name>A0A8A3PN60_9HELO</name>
<keyword evidence="7 8" id="KW-0407">Ion channel</keyword>
<reference evidence="12" key="1">
    <citation type="submission" date="2020-10" db="EMBL/GenBank/DDBJ databases">
        <title>Genome Sequence of Monilinia vaccinii-corymbosi Sheds Light on Mummy Berry Disease Infection of Blueberry and Mating Type.</title>
        <authorList>
            <person name="Yow A.G."/>
            <person name="Zhang Y."/>
            <person name="Bansal K."/>
            <person name="Eacker S.M."/>
            <person name="Sullivan S."/>
            <person name="Liachko I."/>
            <person name="Cubeta M.A."/>
            <person name="Rollins J.A."/>
            <person name="Ashrafi H."/>
        </authorList>
    </citation>
    <scope>NUCLEOTIDE SEQUENCE</scope>
    <source>
        <strain evidence="12">RL-1</strain>
    </source>
</reference>
<feature type="transmembrane region" description="Helical" evidence="10">
    <location>
        <begin position="425"/>
        <end position="445"/>
    </location>
</feature>
<dbReference type="Pfam" id="PF07885">
    <property type="entry name" value="Ion_trans_2"/>
    <property type="match status" value="2"/>
</dbReference>
<dbReference type="PRINTS" id="PR01333">
    <property type="entry name" value="2POREKCHANEL"/>
</dbReference>
<evidence type="ECO:0000256" key="2">
    <source>
        <dbReference type="ARBA" id="ARBA00022448"/>
    </source>
</evidence>
<evidence type="ECO:0000313" key="13">
    <source>
        <dbReference type="Proteomes" id="UP000672032"/>
    </source>
</evidence>
<accession>A0A8A3PN60</accession>
<evidence type="ECO:0000256" key="6">
    <source>
        <dbReference type="ARBA" id="ARBA00023136"/>
    </source>
</evidence>
<feature type="region of interest" description="Disordered" evidence="9">
    <location>
        <begin position="494"/>
        <end position="549"/>
    </location>
</feature>
<feature type="transmembrane region" description="Helical" evidence="10">
    <location>
        <begin position="47"/>
        <end position="72"/>
    </location>
</feature>
<dbReference type="EMBL" id="CP063410">
    <property type="protein sequence ID" value="QSZ36266.1"/>
    <property type="molecule type" value="Genomic_DNA"/>
</dbReference>
<feature type="region of interest" description="Disordered" evidence="9">
    <location>
        <begin position="660"/>
        <end position="694"/>
    </location>
</feature>
<dbReference type="FunFam" id="1.10.287.70:FF:000170">
    <property type="entry name" value="Outward-rectifier potassium channel TOK1"/>
    <property type="match status" value="1"/>
</dbReference>
<proteinExistence type="inferred from homology"/>
<keyword evidence="5 8" id="KW-0406">Ion transport</keyword>
<keyword evidence="3 8" id="KW-0812">Transmembrane</keyword>
<feature type="domain" description="Potassium channel" evidence="11">
    <location>
        <begin position="212"/>
        <end position="284"/>
    </location>
</feature>
<feature type="compositionally biased region" description="Basic and acidic residues" evidence="9">
    <location>
        <begin position="9"/>
        <end position="28"/>
    </location>
</feature>
<evidence type="ECO:0000256" key="3">
    <source>
        <dbReference type="ARBA" id="ARBA00022692"/>
    </source>
</evidence>
<keyword evidence="13" id="KW-1185">Reference proteome</keyword>
<feature type="transmembrane region" description="Helical" evidence="10">
    <location>
        <begin position="364"/>
        <end position="388"/>
    </location>
</feature>
<dbReference type="GO" id="GO:0005886">
    <property type="term" value="C:plasma membrane"/>
    <property type="evidence" value="ECO:0007669"/>
    <property type="project" value="TreeGrafter"/>
</dbReference>
<sequence>MNDPGLDEPISKDANDVENQQRDERDETKEDEDAFLEPSRWWFTSTAFPLAAGTFGPMASAFSICALAVHWRVSIPPGGVEEHGIYIDDPKWLVGVNAAQLAIALISNLFLLLNMAERVRFSVAQPITILGWYLSSFILMGLTACASGPSTLPSPPNHAYTQAFYYAIFAAGLYFLVASLMVVTVYGAYKGHYPKEFKLTMSQRTLMLQTITFLIYLLAGAAVFAHVESWQYLDALYWCDFTLLTIGIGDYAPMTHLGRSLLFPFAIGGIIILGLLIGSIRSLLLERGKIKLSARMVEKERRRILKKTQKNHVAVLKPIVAEESSPESNNMLVNDDGLTERGRRQQEFELMRRIQEDAASKRRWTALIISGTTWLILWFVGAAIFRVTEYTQNWSYFQSLYFSYTSLLTIGYGDFYPQSNSGKPFFVFWSLLAIPSLTILISNMGDTIIKGIRDFILWIGNSTILPGEKGVRHSLKETTNKMTFGKLFQVSELPPGAEGAAAPRDDEKKATGRSAAKNAPESVAQRLEDDREGIESKRARKRGEHNNVLPQNRHHYHCILITEIGRVMKHLNSSPPRKYTFDEWAWYLKLIGEDESNSGKHRKASRRLKELEEEGLGGAKGERREDRGETWSWVGNRSPLMGNKEESEWVLERLHGTLERELEDVRREETEGKGSRERATAGKGAGEEGIRGEE</sequence>
<keyword evidence="2 8" id="KW-0813">Transport</keyword>
<evidence type="ECO:0000256" key="4">
    <source>
        <dbReference type="ARBA" id="ARBA00022989"/>
    </source>
</evidence>
<dbReference type="OrthoDB" id="297496at2759"/>
<dbReference type="InterPro" id="IPR013099">
    <property type="entry name" value="K_chnl_dom"/>
</dbReference>
<evidence type="ECO:0000256" key="7">
    <source>
        <dbReference type="ARBA" id="ARBA00023303"/>
    </source>
</evidence>
<dbReference type="GO" id="GO:0015271">
    <property type="term" value="F:outward rectifier potassium channel activity"/>
    <property type="evidence" value="ECO:0007669"/>
    <property type="project" value="TreeGrafter"/>
</dbReference>
<feature type="region of interest" description="Disordered" evidence="9">
    <location>
        <begin position="1"/>
        <end position="33"/>
    </location>
</feature>
<evidence type="ECO:0000256" key="8">
    <source>
        <dbReference type="RuleBase" id="RU003857"/>
    </source>
</evidence>
<evidence type="ECO:0000256" key="1">
    <source>
        <dbReference type="ARBA" id="ARBA00004141"/>
    </source>
</evidence>